<dbReference type="PANTHER" id="PTHR11461:SF211">
    <property type="entry name" value="GH10112P-RELATED"/>
    <property type="match status" value="1"/>
</dbReference>
<dbReference type="InterPro" id="IPR042185">
    <property type="entry name" value="Serpin_sf_2"/>
</dbReference>
<organism evidence="4 5">
    <name type="scientific">Oesophagostomum dentatum</name>
    <name type="common">Nodular worm</name>
    <dbReference type="NCBI Taxonomy" id="61180"/>
    <lineage>
        <taxon>Eukaryota</taxon>
        <taxon>Metazoa</taxon>
        <taxon>Ecdysozoa</taxon>
        <taxon>Nematoda</taxon>
        <taxon>Chromadorea</taxon>
        <taxon>Rhabditida</taxon>
        <taxon>Rhabditina</taxon>
        <taxon>Rhabditomorpha</taxon>
        <taxon>Strongyloidea</taxon>
        <taxon>Strongylidae</taxon>
        <taxon>Oesophagostomum</taxon>
    </lineage>
</organism>
<evidence type="ECO:0000256" key="2">
    <source>
        <dbReference type="RuleBase" id="RU000411"/>
    </source>
</evidence>
<reference evidence="4 5" key="1">
    <citation type="submission" date="2014-03" db="EMBL/GenBank/DDBJ databases">
        <title>Draft genome of the hookworm Oesophagostomum dentatum.</title>
        <authorList>
            <person name="Mitreva M."/>
        </authorList>
    </citation>
    <scope>NUCLEOTIDE SEQUENCE [LARGE SCALE GENOMIC DNA]</scope>
    <source>
        <strain evidence="4 5">OD-Hann</strain>
    </source>
</reference>
<dbReference type="AlphaFoldDB" id="A0A0B1THS8"/>
<accession>A0A0B1THS8</accession>
<evidence type="ECO:0000256" key="1">
    <source>
        <dbReference type="ARBA" id="ARBA00009500"/>
    </source>
</evidence>
<evidence type="ECO:0000313" key="5">
    <source>
        <dbReference type="Proteomes" id="UP000053660"/>
    </source>
</evidence>
<evidence type="ECO:0000259" key="3">
    <source>
        <dbReference type="SMART" id="SM00093"/>
    </source>
</evidence>
<dbReference type="Proteomes" id="UP000053660">
    <property type="component" value="Unassembled WGS sequence"/>
</dbReference>
<dbReference type="GO" id="GO:0005615">
    <property type="term" value="C:extracellular space"/>
    <property type="evidence" value="ECO:0007669"/>
    <property type="project" value="InterPro"/>
</dbReference>
<dbReference type="InterPro" id="IPR036186">
    <property type="entry name" value="Serpin_sf"/>
</dbReference>
<dbReference type="InterPro" id="IPR023796">
    <property type="entry name" value="Serpin_dom"/>
</dbReference>
<feature type="domain" description="Serpin" evidence="3">
    <location>
        <begin position="20"/>
        <end position="332"/>
    </location>
</feature>
<dbReference type="Pfam" id="PF00079">
    <property type="entry name" value="Serpin"/>
    <property type="match status" value="1"/>
</dbReference>
<proteinExistence type="inferred from homology"/>
<dbReference type="PANTHER" id="PTHR11461">
    <property type="entry name" value="SERINE PROTEASE INHIBITOR, SERPIN"/>
    <property type="match status" value="1"/>
</dbReference>
<evidence type="ECO:0000313" key="4">
    <source>
        <dbReference type="EMBL" id="KHJ95382.1"/>
    </source>
</evidence>
<dbReference type="GO" id="GO:0004867">
    <property type="term" value="F:serine-type endopeptidase inhibitor activity"/>
    <property type="evidence" value="ECO:0007669"/>
    <property type="project" value="InterPro"/>
</dbReference>
<dbReference type="InterPro" id="IPR042178">
    <property type="entry name" value="Serpin_sf_1"/>
</dbReference>
<dbReference type="SMART" id="SM00093">
    <property type="entry name" value="SERPIN"/>
    <property type="match status" value="1"/>
</dbReference>
<dbReference type="InterPro" id="IPR000215">
    <property type="entry name" value="Serpin_fam"/>
</dbReference>
<gene>
    <name evidence="4" type="ORF">OESDEN_04680</name>
</gene>
<dbReference type="SUPFAM" id="SSF56574">
    <property type="entry name" value="Serpins"/>
    <property type="match status" value="1"/>
</dbReference>
<sequence>MALTTGMNSAFLNAETDFGLDMIRQSPANVQLVVSPLSVIFALTMIQAGAKGKTKTQINQVISKGASDNEITNFYSTLSQDIGKASNGVQTRIANAFFLDMKYRIEKQYADTITRKYGAKIDALNFAQTAQTAKTINAFISKTTAGKIDDLVTEDMVRGAFSLVVNAIYFTAKWEYEFDKSSTSNLTFYSSSNKQRKIEFLNEFGKNRMYAEDRDMQVLSLRYKDTSYAFNVFLPKVRYGLDALRKKLTGATIQKLLSQLRSTYMTISLPKMKIETDFKLKKALMAMGVTEMFSDNADLSGITKLLPLKVSDAVHKAIIEVRLLSHSKEYSLTLSLNTAQRARL</sequence>
<name>A0A0B1THS8_OESDE</name>
<dbReference type="EMBL" id="KN549983">
    <property type="protein sequence ID" value="KHJ95382.1"/>
    <property type="molecule type" value="Genomic_DNA"/>
</dbReference>
<keyword evidence="5" id="KW-1185">Reference proteome</keyword>
<comment type="similarity">
    <text evidence="1 2">Belongs to the serpin family.</text>
</comment>
<dbReference type="Gene3D" id="2.30.39.10">
    <property type="entry name" value="Alpha-1-antitrypsin, domain 1"/>
    <property type="match status" value="1"/>
</dbReference>
<dbReference type="Gene3D" id="3.30.497.10">
    <property type="entry name" value="Antithrombin, subunit I, domain 2"/>
    <property type="match status" value="1"/>
</dbReference>
<dbReference type="OrthoDB" id="9518664at2759"/>
<protein>
    <submittedName>
        <fullName evidence="4">Serine proteinase inhibitor</fullName>
    </submittedName>
</protein>